<dbReference type="Proteomes" id="UP000567067">
    <property type="component" value="Unassembled WGS sequence"/>
</dbReference>
<proteinExistence type="predicted"/>
<protein>
    <submittedName>
        <fullName evidence="2">Uncharacterized protein</fullName>
    </submittedName>
</protein>
<reference evidence="2 3" key="1">
    <citation type="submission" date="2020-08" db="EMBL/GenBank/DDBJ databases">
        <title>Genomic Encyclopedia of Type Strains, Phase III (KMG-III): the genomes of soil and plant-associated and newly described type strains.</title>
        <authorList>
            <person name="Whitman W."/>
        </authorList>
    </citation>
    <scope>NUCLEOTIDE SEQUENCE [LARGE SCALE GENOMIC DNA]</scope>
    <source>
        <strain evidence="2 3">CECT 8693</strain>
    </source>
</reference>
<dbReference type="AlphaFoldDB" id="A0A7W3SQ64"/>
<dbReference type="EMBL" id="JACJIP010000002">
    <property type="protein sequence ID" value="MBA9084176.1"/>
    <property type="molecule type" value="Genomic_DNA"/>
</dbReference>
<sequence>MNSTGDTILGELEPQYFNIEAGIAKATNNDGLWEAELSSIININQETESAIHLVVSVNKLSEDRYQLENIKGFPKEQEIQLKKGESFYYNETVDGLSEGQYEASFKVISEQDKDYIWANQEQLLFTVTEDGVELDWRDDYIPSFAPSESQTSESKGTHSISPEIAPYIRHDSQEYIVAEEQLSDQASDNAIMATSTLTGNWKFYTKSGTKNIRNAKVELKYRDQFYIWRTVGTTYTNTLGNFSFSYTPPNANYWELIIYPQSTFTTVKNPNDGNAVWKSNMFYLDLTSGGNVNLTLTNGTSVNSAFYVYDDIVTHNSFLNLSGKDPGNAHNVIFNSSLDQGSYFSGGTVCLYKNTPGTSTPMHEMGHYYMYNLYGSIPSSPSCSNHTFQTATSTGCAWVEGWASIVPLIFNNGVYTYTGGSTISLENTSSFDNGDTVEGRVLGALWDLYDTSNDGTDTRSYDFSKIYRAMWDGGSKNTFAEIIPFLSS</sequence>
<evidence type="ECO:0000256" key="1">
    <source>
        <dbReference type="SAM" id="MobiDB-lite"/>
    </source>
</evidence>
<comment type="caution">
    <text evidence="2">The sequence shown here is derived from an EMBL/GenBank/DDBJ whole genome shotgun (WGS) entry which is preliminary data.</text>
</comment>
<feature type="region of interest" description="Disordered" evidence="1">
    <location>
        <begin position="144"/>
        <end position="163"/>
    </location>
</feature>
<accession>A0A7W3SQ64</accession>
<organism evidence="2 3">
    <name type="scientific">Fontibacillus solani</name>
    <dbReference type="NCBI Taxonomy" id="1572857"/>
    <lineage>
        <taxon>Bacteria</taxon>
        <taxon>Bacillati</taxon>
        <taxon>Bacillota</taxon>
        <taxon>Bacilli</taxon>
        <taxon>Bacillales</taxon>
        <taxon>Paenibacillaceae</taxon>
        <taxon>Fontibacillus</taxon>
    </lineage>
</organism>
<evidence type="ECO:0000313" key="2">
    <source>
        <dbReference type="EMBL" id="MBA9084176.1"/>
    </source>
</evidence>
<keyword evidence="3" id="KW-1185">Reference proteome</keyword>
<feature type="compositionally biased region" description="Polar residues" evidence="1">
    <location>
        <begin position="146"/>
        <end position="160"/>
    </location>
</feature>
<name>A0A7W3SQ64_9BACL</name>
<gene>
    <name evidence="2" type="ORF">FHR92_000630</name>
</gene>
<evidence type="ECO:0000313" key="3">
    <source>
        <dbReference type="Proteomes" id="UP000567067"/>
    </source>
</evidence>
<dbReference type="RefSeq" id="WP_182534246.1">
    <property type="nucleotide sequence ID" value="NZ_JACJIP010000002.1"/>
</dbReference>